<comment type="subcellular location">
    <subcellularLocation>
        <location evidence="1">Cell membrane</location>
        <topology evidence="1">Multi-pass membrane protein</topology>
    </subcellularLocation>
</comment>
<proteinExistence type="inferred from homology"/>
<reference evidence="10" key="2">
    <citation type="submission" date="2021-04" db="EMBL/GenBank/DDBJ databases">
        <authorList>
            <person name="Gilroy R."/>
        </authorList>
    </citation>
    <scope>NUCLEOTIDE SEQUENCE</scope>
    <source>
        <strain evidence="10">ChiHjej8B7-25341</strain>
    </source>
</reference>
<dbReference type="GO" id="GO:0022857">
    <property type="term" value="F:transmembrane transporter activity"/>
    <property type="evidence" value="ECO:0007669"/>
    <property type="project" value="InterPro"/>
</dbReference>
<keyword evidence="4 8" id="KW-0812">Transmembrane</keyword>
<keyword evidence="5 8" id="KW-1133">Transmembrane helix</keyword>
<dbReference type="PROSITE" id="PS50850">
    <property type="entry name" value="MFS"/>
    <property type="match status" value="1"/>
</dbReference>
<dbReference type="Pfam" id="PF07690">
    <property type="entry name" value="MFS_1"/>
    <property type="match status" value="1"/>
</dbReference>
<evidence type="ECO:0000256" key="3">
    <source>
        <dbReference type="ARBA" id="ARBA00022448"/>
    </source>
</evidence>
<protein>
    <submittedName>
        <fullName evidence="10">MFS transporter</fullName>
    </submittedName>
</protein>
<evidence type="ECO:0000259" key="9">
    <source>
        <dbReference type="PROSITE" id="PS50850"/>
    </source>
</evidence>
<evidence type="ECO:0000313" key="11">
    <source>
        <dbReference type="Proteomes" id="UP000823851"/>
    </source>
</evidence>
<dbReference type="Gene3D" id="1.20.1250.20">
    <property type="entry name" value="MFS general substrate transporter like domains"/>
    <property type="match status" value="1"/>
</dbReference>
<comment type="similarity">
    <text evidence="2">Belongs to the major facilitator superfamily.</text>
</comment>
<dbReference type="InterPro" id="IPR011701">
    <property type="entry name" value="MFS"/>
</dbReference>
<dbReference type="PANTHER" id="PTHR23514:SF3">
    <property type="entry name" value="BYPASS OF STOP CODON PROTEIN 6"/>
    <property type="match status" value="1"/>
</dbReference>
<evidence type="ECO:0000256" key="2">
    <source>
        <dbReference type="ARBA" id="ARBA00008335"/>
    </source>
</evidence>
<keyword evidence="6 8" id="KW-0472">Membrane</keyword>
<dbReference type="InterPro" id="IPR051788">
    <property type="entry name" value="MFS_Transporter"/>
</dbReference>
<feature type="region of interest" description="Disordered" evidence="7">
    <location>
        <begin position="187"/>
        <end position="209"/>
    </location>
</feature>
<evidence type="ECO:0000313" key="10">
    <source>
        <dbReference type="EMBL" id="HJD31559.1"/>
    </source>
</evidence>
<evidence type="ECO:0000256" key="5">
    <source>
        <dbReference type="ARBA" id="ARBA00022989"/>
    </source>
</evidence>
<dbReference type="EMBL" id="DWUW01000176">
    <property type="protein sequence ID" value="HJD31559.1"/>
    <property type="molecule type" value="Genomic_DNA"/>
</dbReference>
<feature type="transmembrane region" description="Helical" evidence="8">
    <location>
        <begin position="40"/>
        <end position="59"/>
    </location>
</feature>
<dbReference type="PANTHER" id="PTHR23514">
    <property type="entry name" value="BYPASS OF STOP CODON PROTEIN 6"/>
    <property type="match status" value="1"/>
</dbReference>
<feature type="transmembrane region" description="Helical" evidence="8">
    <location>
        <begin position="262"/>
        <end position="284"/>
    </location>
</feature>
<evidence type="ECO:0000256" key="7">
    <source>
        <dbReference type="SAM" id="MobiDB-lite"/>
    </source>
</evidence>
<sequence length="414" mass="44462">MFHLLLAVIYLSFISLGLPDSLLGSAWPSMYGGFGVPVSYASIIFMIISAGTIVSSLQSDRLTRKLGTGRVTALSVAVTAAALFGFSFSSSFWMLCLWAVPYGLGAGSVDASLNNYVALHYASRHMSWLHCMWGIGASIGPYILSFAMTGGQGWNMGYRYIGFLQAALTVILFLSLPLWKNGKAEAAAQKKTPSGPEKSPAVQEKPGRDKALSLPEILRLPAAKEAMLTFFCYCALEQTTSLWGSSYLVLHCGISAEAAARFASWFFLGVTAGRFASGFLTMALNDTRMVRLGQGIIFLGFITLTIAGTSAAAPFGLILIGLGCAPIYPCLLHSTPEHFGKERSQAVFGVQMASAYVGTCLMPPLFGLIAEHVAIRLFPFYLLGLLALMAVMHERVVRKTKGDAAGRQDRQEAA</sequence>
<dbReference type="InterPro" id="IPR036259">
    <property type="entry name" value="MFS_trans_sf"/>
</dbReference>
<evidence type="ECO:0000256" key="6">
    <source>
        <dbReference type="ARBA" id="ARBA00023136"/>
    </source>
</evidence>
<feature type="transmembrane region" description="Helical" evidence="8">
    <location>
        <begin position="71"/>
        <end position="100"/>
    </location>
</feature>
<accession>A0A9D2U088</accession>
<dbReference type="Proteomes" id="UP000823851">
    <property type="component" value="Unassembled WGS sequence"/>
</dbReference>
<evidence type="ECO:0000256" key="4">
    <source>
        <dbReference type="ARBA" id="ARBA00022692"/>
    </source>
</evidence>
<dbReference type="InterPro" id="IPR020846">
    <property type="entry name" value="MFS_dom"/>
</dbReference>
<feature type="transmembrane region" description="Helical" evidence="8">
    <location>
        <begin position="296"/>
        <end position="325"/>
    </location>
</feature>
<evidence type="ECO:0000256" key="8">
    <source>
        <dbReference type="SAM" id="Phobius"/>
    </source>
</evidence>
<dbReference type="AlphaFoldDB" id="A0A9D2U088"/>
<feature type="transmembrane region" description="Helical" evidence="8">
    <location>
        <begin position="160"/>
        <end position="179"/>
    </location>
</feature>
<organism evidence="10 11">
    <name type="scientific">Candidatus Eisenbergiella stercorigallinarum</name>
    <dbReference type="NCBI Taxonomy" id="2838557"/>
    <lineage>
        <taxon>Bacteria</taxon>
        <taxon>Bacillati</taxon>
        <taxon>Bacillota</taxon>
        <taxon>Clostridia</taxon>
        <taxon>Lachnospirales</taxon>
        <taxon>Lachnospiraceae</taxon>
        <taxon>Eisenbergiella</taxon>
    </lineage>
</organism>
<keyword evidence="3" id="KW-0813">Transport</keyword>
<name>A0A9D2U088_9FIRM</name>
<feature type="domain" description="Major facilitator superfamily (MFS) profile" evidence="9">
    <location>
        <begin position="5"/>
        <end position="402"/>
    </location>
</feature>
<comment type="caution">
    <text evidence="10">The sequence shown here is derived from an EMBL/GenBank/DDBJ whole genome shotgun (WGS) entry which is preliminary data.</text>
</comment>
<evidence type="ECO:0000256" key="1">
    <source>
        <dbReference type="ARBA" id="ARBA00004651"/>
    </source>
</evidence>
<gene>
    <name evidence="10" type="ORF">H9912_06415</name>
</gene>
<reference evidence="10" key="1">
    <citation type="journal article" date="2021" name="PeerJ">
        <title>Extensive microbial diversity within the chicken gut microbiome revealed by metagenomics and culture.</title>
        <authorList>
            <person name="Gilroy R."/>
            <person name="Ravi A."/>
            <person name="Getino M."/>
            <person name="Pursley I."/>
            <person name="Horton D.L."/>
            <person name="Alikhan N.F."/>
            <person name="Baker D."/>
            <person name="Gharbi K."/>
            <person name="Hall N."/>
            <person name="Watson M."/>
            <person name="Adriaenssens E.M."/>
            <person name="Foster-Nyarko E."/>
            <person name="Jarju S."/>
            <person name="Secka A."/>
            <person name="Antonio M."/>
            <person name="Oren A."/>
            <person name="Chaudhuri R.R."/>
            <person name="La Ragione R."/>
            <person name="Hildebrand F."/>
            <person name="Pallen M.J."/>
        </authorList>
    </citation>
    <scope>NUCLEOTIDE SEQUENCE</scope>
    <source>
        <strain evidence="10">ChiHjej8B7-25341</strain>
    </source>
</reference>
<dbReference type="SUPFAM" id="SSF103473">
    <property type="entry name" value="MFS general substrate transporter"/>
    <property type="match status" value="1"/>
</dbReference>
<feature type="transmembrane region" description="Helical" evidence="8">
    <location>
        <begin position="127"/>
        <end position="148"/>
    </location>
</feature>
<dbReference type="GO" id="GO:0005886">
    <property type="term" value="C:plasma membrane"/>
    <property type="evidence" value="ECO:0007669"/>
    <property type="project" value="UniProtKB-SubCell"/>
</dbReference>
<feature type="transmembrane region" description="Helical" evidence="8">
    <location>
        <begin position="373"/>
        <end position="391"/>
    </location>
</feature>